<dbReference type="SUPFAM" id="SSF53335">
    <property type="entry name" value="S-adenosyl-L-methionine-dependent methyltransferases"/>
    <property type="match status" value="1"/>
</dbReference>
<keyword evidence="1 5" id="KW-0489">Methyltransferase</keyword>
<dbReference type="GO" id="GO:0008168">
    <property type="term" value="F:methyltransferase activity"/>
    <property type="evidence" value="ECO:0007669"/>
    <property type="project" value="UniProtKB-KW"/>
</dbReference>
<gene>
    <name evidence="5" type="ORF">DVR12_05250</name>
</gene>
<dbReference type="EMBL" id="QPMM01000002">
    <property type="protein sequence ID" value="RFS25122.1"/>
    <property type="molecule type" value="Genomic_DNA"/>
</dbReference>
<dbReference type="CDD" id="cd02440">
    <property type="entry name" value="AdoMet_MTases"/>
    <property type="match status" value="1"/>
</dbReference>
<evidence type="ECO:0000256" key="2">
    <source>
        <dbReference type="ARBA" id="ARBA00022679"/>
    </source>
</evidence>
<dbReference type="PANTHER" id="PTHR43042:SF3">
    <property type="entry name" value="RIBOSOMAL RNA LARGE SUBUNIT METHYLTRANSFERASE YWBD-RELATED"/>
    <property type="match status" value="1"/>
</dbReference>
<evidence type="ECO:0000313" key="5">
    <source>
        <dbReference type="EMBL" id="RFS25122.1"/>
    </source>
</evidence>
<keyword evidence="6" id="KW-1185">Reference proteome</keyword>
<keyword evidence="3" id="KW-0949">S-adenosyl-L-methionine</keyword>
<evidence type="ECO:0000313" key="6">
    <source>
        <dbReference type="Proteomes" id="UP000260644"/>
    </source>
</evidence>
<keyword evidence="2 5" id="KW-0808">Transferase</keyword>
<proteinExistence type="predicted"/>
<protein>
    <submittedName>
        <fullName evidence="5">Methyltransferase domain-containing protein</fullName>
    </submittedName>
</protein>
<accession>A0A3E1YF06</accession>
<evidence type="ECO:0000259" key="4">
    <source>
        <dbReference type="Pfam" id="PF10672"/>
    </source>
</evidence>
<dbReference type="Gene3D" id="3.40.50.150">
    <property type="entry name" value="Vaccinia Virus protein VP39"/>
    <property type="match status" value="1"/>
</dbReference>
<dbReference type="OrthoDB" id="9805492at2"/>
<dbReference type="AlphaFoldDB" id="A0A3E1YF06"/>
<sequence length="307" mass="35903">MFENRLTKVFRHISKSARRQNITCYRVYDDDIPEFPFSIEIYEDYAYIAEYSRKHTMDEDAHEAWLDNCLELISKVLDISPSKIWVKQRQRKENRQSQYEKLSQESHILTANEGGLKFKVNLSDYLDTGLFLDHRITRDMVRSEAKDKKVLNLFCYTGSFSVYAAAGGAASVTSVDLSKTYLSWAEENMQLNGFNGPQYTFEHADVLQYLDNLKINTYDLVIMDPPTFSNSKRMKDFLDIQRDHVTLLNKVLMATKKDGIVYFSNNYRRFVLDSENIEASSIKDITAQTLPFDFQQKLIRKCYKLIK</sequence>
<dbReference type="PANTHER" id="PTHR43042">
    <property type="entry name" value="SAM-DEPENDENT METHYLTRANSFERASE"/>
    <property type="match status" value="1"/>
</dbReference>
<dbReference type="InterPro" id="IPR029063">
    <property type="entry name" value="SAM-dependent_MTases_sf"/>
</dbReference>
<evidence type="ECO:0000256" key="3">
    <source>
        <dbReference type="ARBA" id="ARBA00022691"/>
    </source>
</evidence>
<dbReference type="InterPro" id="IPR019614">
    <property type="entry name" value="SAM-dep_methyl-trfase"/>
</dbReference>
<dbReference type="Proteomes" id="UP000260644">
    <property type="component" value="Unassembled WGS sequence"/>
</dbReference>
<name>A0A3E1YF06_9BACT</name>
<dbReference type="GO" id="GO:0032259">
    <property type="term" value="P:methylation"/>
    <property type="evidence" value="ECO:0007669"/>
    <property type="project" value="UniProtKB-KW"/>
</dbReference>
<feature type="domain" description="S-adenosylmethionine-dependent methyltransferase" evidence="4">
    <location>
        <begin position="93"/>
        <end position="243"/>
    </location>
</feature>
<reference evidence="5 6" key="1">
    <citation type="submission" date="2018-07" db="EMBL/GenBank/DDBJ databases">
        <title>Chitinophaga K2CV101002-2 sp. nov., isolated from a monsoon evergreen broad-leaved forest soil.</title>
        <authorList>
            <person name="Lv Y."/>
        </authorList>
    </citation>
    <scope>NUCLEOTIDE SEQUENCE [LARGE SCALE GENOMIC DNA]</scope>
    <source>
        <strain evidence="5 6">GDMCC 1.1288</strain>
    </source>
</reference>
<comment type="caution">
    <text evidence="5">The sequence shown here is derived from an EMBL/GenBank/DDBJ whole genome shotgun (WGS) entry which is preliminary data.</text>
</comment>
<dbReference type="Pfam" id="PF10672">
    <property type="entry name" value="Methyltrans_SAM"/>
    <property type="match status" value="1"/>
</dbReference>
<dbReference type="Gene3D" id="3.30.750.80">
    <property type="entry name" value="RNA methyltransferase domain (HRMD) like"/>
    <property type="match status" value="1"/>
</dbReference>
<evidence type="ECO:0000256" key="1">
    <source>
        <dbReference type="ARBA" id="ARBA00022603"/>
    </source>
</evidence>
<organism evidence="5 6">
    <name type="scientific">Chitinophaga silvatica</name>
    <dbReference type="NCBI Taxonomy" id="2282649"/>
    <lineage>
        <taxon>Bacteria</taxon>
        <taxon>Pseudomonadati</taxon>
        <taxon>Bacteroidota</taxon>
        <taxon>Chitinophagia</taxon>
        <taxon>Chitinophagales</taxon>
        <taxon>Chitinophagaceae</taxon>
        <taxon>Chitinophaga</taxon>
    </lineage>
</organism>